<comment type="subcellular location">
    <subcellularLocation>
        <location evidence="1 2 3">Nucleus</location>
    </subcellularLocation>
</comment>
<evidence type="ECO:0000259" key="5">
    <source>
        <dbReference type="PROSITE" id="PS50071"/>
    </source>
</evidence>
<dbReference type="Gene3D" id="1.10.10.60">
    <property type="entry name" value="Homeodomain-like"/>
    <property type="match status" value="1"/>
</dbReference>
<evidence type="ECO:0000256" key="1">
    <source>
        <dbReference type="ARBA" id="ARBA00004123"/>
    </source>
</evidence>
<dbReference type="EMBL" id="JAGGNH010000007">
    <property type="protein sequence ID" value="KAJ0966760.1"/>
    <property type="molecule type" value="Genomic_DNA"/>
</dbReference>
<feature type="region of interest" description="Disordered" evidence="4">
    <location>
        <begin position="131"/>
        <end position="194"/>
    </location>
</feature>
<evidence type="ECO:0000256" key="3">
    <source>
        <dbReference type="RuleBase" id="RU000682"/>
    </source>
</evidence>
<keyword evidence="7" id="KW-1185">Reference proteome</keyword>
<dbReference type="InterPro" id="IPR044559">
    <property type="entry name" value="WOX13-like"/>
</dbReference>
<keyword evidence="2 3" id="KW-0238">DNA-binding</keyword>
<protein>
    <recommendedName>
        <fullName evidence="5">Homeobox domain-containing protein</fullName>
    </recommendedName>
</protein>
<gene>
    <name evidence="6" type="ORF">J5N97_023677</name>
</gene>
<dbReference type="CDD" id="cd00086">
    <property type="entry name" value="homeodomain"/>
    <property type="match status" value="1"/>
</dbReference>
<feature type="domain" description="Homeobox" evidence="5">
    <location>
        <begin position="63"/>
        <end position="128"/>
    </location>
</feature>
<keyword evidence="2 3" id="KW-0539">Nucleus</keyword>
<organism evidence="6 7">
    <name type="scientific">Dioscorea zingiberensis</name>
    <dbReference type="NCBI Taxonomy" id="325984"/>
    <lineage>
        <taxon>Eukaryota</taxon>
        <taxon>Viridiplantae</taxon>
        <taxon>Streptophyta</taxon>
        <taxon>Embryophyta</taxon>
        <taxon>Tracheophyta</taxon>
        <taxon>Spermatophyta</taxon>
        <taxon>Magnoliopsida</taxon>
        <taxon>Liliopsida</taxon>
        <taxon>Dioscoreales</taxon>
        <taxon>Dioscoreaceae</taxon>
        <taxon>Dioscorea</taxon>
    </lineage>
</organism>
<evidence type="ECO:0000313" key="7">
    <source>
        <dbReference type="Proteomes" id="UP001085076"/>
    </source>
</evidence>
<dbReference type="Proteomes" id="UP001085076">
    <property type="component" value="Miscellaneous, Linkage group lg07"/>
</dbReference>
<name>A0A9D5C5Q1_9LILI</name>
<dbReference type="OrthoDB" id="6159439at2759"/>
<dbReference type="GO" id="GO:0003700">
    <property type="term" value="F:DNA-binding transcription factor activity"/>
    <property type="evidence" value="ECO:0007669"/>
    <property type="project" value="InterPro"/>
</dbReference>
<feature type="compositionally biased region" description="Polar residues" evidence="4">
    <location>
        <begin position="183"/>
        <end position="194"/>
    </location>
</feature>
<dbReference type="SUPFAM" id="SSF46689">
    <property type="entry name" value="Homeodomain-like"/>
    <property type="match status" value="1"/>
</dbReference>
<dbReference type="AlphaFoldDB" id="A0A9D5C5Q1"/>
<dbReference type="SMART" id="SM00389">
    <property type="entry name" value="HOX"/>
    <property type="match status" value="1"/>
</dbReference>
<proteinExistence type="predicted"/>
<sequence length="204" mass="22880">MMCLKVMTDEQMEVLRQQISAYATICQQLVQMHKAMTAHQDSLTGMRPGGLYCDPLMPSGTHKITGRQRWSPTPKQLQILETIFSEGNGTPSKQKIKQIACELAHHGLISETNVYNWFQNRRARSKRKQTATFLNHSESEVEPEFESQEERKSESGTISLHENTHLSAGGSSMEGEPGGMQSIYASNASPKSSDSFEQVAFLWN</sequence>
<feature type="DNA-binding region" description="Homeobox" evidence="2">
    <location>
        <begin position="65"/>
        <end position="129"/>
    </location>
</feature>
<dbReference type="GO" id="GO:0005634">
    <property type="term" value="C:nucleus"/>
    <property type="evidence" value="ECO:0007669"/>
    <property type="project" value="UniProtKB-SubCell"/>
</dbReference>
<dbReference type="GO" id="GO:0003677">
    <property type="term" value="F:DNA binding"/>
    <property type="evidence" value="ECO:0007669"/>
    <property type="project" value="UniProtKB-UniRule"/>
</dbReference>
<dbReference type="InterPro" id="IPR009057">
    <property type="entry name" value="Homeodomain-like_sf"/>
</dbReference>
<accession>A0A9D5C5Q1</accession>
<comment type="caution">
    <text evidence="6">The sequence shown here is derived from an EMBL/GenBank/DDBJ whole genome shotgun (WGS) entry which is preliminary data.</text>
</comment>
<evidence type="ECO:0000256" key="4">
    <source>
        <dbReference type="SAM" id="MobiDB-lite"/>
    </source>
</evidence>
<reference evidence="6" key="2">
    <citation type="journal article" date="2022" name="Hortic Res">
        <title>The genome of Dioscorea zingiberensis sheds light on the biosynthesis, origin and evolution of the medicinally important diosgenin saponins.</title>
        <authorList>
            <person name="Li Y."/>
            <person name="Tan C."/>
            <person name="Li Z."/>
            <person name="Guo J."/>
            <person name="Li S."/>
            <person name="Chen X."/>
            <person name="Wang C."/>
            <person name="Dai X."/>
            <person name="Yang H."/>
            <person name="Song W."/>
            <person name="Hou L."/>
            <person name="Xu J."/>
            <person name="Tong Z."/>
            <person name="Xu A."/>
            <person name="Yuan X."/>
            <person name="Wang W."/>
            <person name="Yang Q."/>
            <person name="Chen L."/>
            <person name="Sun Z."/>
            <person name="Wang K."/>
            <person name="Pan B."/>
            <person name="Chen J."/>
            <person name="Bao Y."/>
            <person name="Liu F."/>
            <person name="Qi X."/>
            <person name="Gang D.R."/>
            <person name="Wen J."/>
            <person name="Li J."/>
        </authorList>
    </citation>
    <scope>NUCLEOTIDE SEQUENCE</scope>
    <source>
        <strain evidence="6">Dzin_1.0</strain>
    </source>
</reference>
<dbReference type="PANTHER" id="PTHR46777">
    <property type="entry name" value="WUSCHEL-RELATED HOMEOBOX 13"/>
    <property type="match status" value="1"/>
</dbReference>
<keyword evidence="2 3" id="KW-0371">Homeobox</keyword>
<dbReference type="PANTHER" id="PTHR46777:SF5">
    <property type="entry name" value="WUSCHEL-RELATED HOMEOBOX 13"/>
    <property type="match status" value="1"/>
</dbReference>
<evidence type="ECO:0000313" key="6">
    <source>
        <dbReference type="EMBL" id="KAJ0966760.1"/>
    </source>
</evidence>
<evidence type="ECO:0000256" key="2">
    <source>
        <dbReference type="PROSITE-ProRule" id="PRU00108"/>
    </source>
</evidence>
<dbReference type="PROSITE" id="PS50071">
    <property type="entry name" value="HOMEOBOX_2"/>
    <property type="match status" value="1"/>
</dbReference>
<dbReference type="Pfam" id="PF00046">
    <property type="entry name" value="Homeodomain"/>
    <property type="match status" value="1"/>
</dbReference>
<dbReference type="InterPro" id="IPR001356">
    <property type="entry name" value="HD"/>
</dbReference>
<reference evidence="6" key="1">
    <citation type="submission" date="2021-03" db="EMBL/GenBank/DDBJ databases">
        <authorList>
            <person name="Li Z."/>
            <person name="Yang C."/>
        </authorList>
    </citation>
    <scope>NUCLEOTIDE SEQUENCE</scope>
    <source>
        <strain evidence="6">Dzin_1.0</strain>
        <tissue evidence="6">Leaf</tissue>
    </source>
</reference>